<dbReference type="STRING" id="77586.A0A0D9VN99"/>
<reference evidence="3 4" key="2">
    <citation type="submission" date="2013-12" db="EMBL/GenBank/DDBJ databases">
        <authorList>
            <person name="Yu Y."/>
            <person name="Lee S."/>
            <person name="de Baynast K."/>
            <person name="Wissotski M."/>
            <person name="Liu L."/>
            <person name="Talag J."/>
            <person name="Goicoechea J."/>
            <person name="Angelova A."/>
            <person name="Jetty R."/>
            <person name="Kudrna D."/>
            <person name="Golser W."/>
            <person name="Rivera L."/>
            <person name="Zhang J."/>
            <person name="Wing R."/>
        </authorList>
    </citation>
    <scope>NUCLEOTIDE SEQUENCE</scope>
</reference>
<reference evidence="3 4" key="1">
    <citation type="submission" date="2012-08" db="EMBL/GenBank/DDBJ databases">
        <title>Oryza genome evolution.</title>
        <authorList>
            <person name="Wing R.A."/>
        </authorList>
    </citation>
    <scope>NUCLEOTIDE SEQUENCE</scope>
</reference>
<dbReference type="Gramene" id="LPERR03G00220.2">
    <property type="protein sequence ID" value="LPERR03G00220.2"/>
    <property type="gene ID" value="LPERR03G00220"/>
</dbReference>
<feature type="domain" description="Peptidase C1A papain C-terminal" evidence="1">
    <location>
        <begin position="121"/>
        <end position="292"/>
    </location>
</feature>
<evidence type="ECO:0000259" key="2">
    <source>
        <dbReference type="Pfam" id="PF02150"/>
    </source>
</evidence>
<proteinExistence type="predicted"/>
<dbReference type="HOGENOM" id="CLU_916327_0_0_1"/>
<dbReference type="InterPro" id="IPR038765">
    <property type="entry name" value="Papain-like_cys_pep_sf"/>
</dbReference>
<dbReference type="GO" id="GO:0006351">
    <property type="term" value="P:DNA-templated transcription"/>
    <property type="evidence" value="ECO:0007669"/>
    <property type="project" value="InterPro"/>
</dbReference>
<evidence type="ECO:0008006" key="5">
    <source>
        <dbReference type="Google" id="ProtNLM"/>
    </source>
</evidence>
<keyword evidence="4" id="KW-1185">Reference proteome</keyword>
<dbReference type="GO" id="GO:0008234">
    <property type="term" value="F:cysteine-type peptidase activity"/>
    <property type="evidence" value="ECO:0007669"/>
    <property type="project" value="InterPro"/>
</dbReference>
<dbReference type="Gene3D" id="3.90.70.10">
    <property type="entry name" value="Cysteine proteinases"/>
    <property type="match status" value="1"/>
</dbReference>
<evidence type="ECO:0000313" key="3">
    <source>
        <dbReference type="EnsemblPlants" id="LPERR03G00220.2"/>
    </source>
</evidence>
<dbReference type="InterPro" id="IPR000668">
    <property type="entry name" value="Peptidase_C1A_C"/>
</dbReference>
<dbReference type="GO" id="GO:0006508">
    <property type="term" value="P:proteolysis"/>
    <property type="evidence" value="ECO:0007669"/>
    <property type="project" value="InterPro"/>
</dbReference>
<evidence type="ECO:0000259" key="1">
    <source>
        <dbReference type="Pfam" id="PF00112"/>
    </source>
</evidence>
<protein>
    <recommendedName>
        <fullName evidence="5">Peptidase C1A papain C-terminal domain-containing protein</fullName>
    </recommendedName>
</protein>
<dbReference type="Pfam" id="PF02150">
    <property type="entry name" value="Zn_ribbon_RPB9"/>
    <property type="match status" value="1"/>
</dbReference>
<evidence type="ECO:0000313" key="4">
    <source>
        <dbReference type="Proteomes" id="UP000032180"/>
    </source>
</evidence>
<dbReference type="InterPro" id="IPR001529">
    <property type="entry name" value="Zn_ribbon_RPB9"/>
</dbReference>
<sequence length="304" mass="35092">MYKSHQWLFVTDSSLICDIVTKYSIAAMEMYGLDDLEEHLTFCPQCNLPLYQKDDHIKFMLFSCRSCGYEVQQDYFYSLENKKINGIPVLPPIKSQKRGACIPTSLLTIHEIALRTQKAEMKEEFHCELSVDHLLEQYKEKKGCGYLEDNSCDKDQRRKLTCTEIMLEDGVSCSHDDEAFCSQYPNSKTKGTENYKIEEVCHLKNLSFNDIAGFVLKGHALNIRIPITKQFAQLKTGDMYIADKKMVKAVNYCEIWHSVVIVRFGRREGVNYFRFMNSHGPDFCDKGFADVRAADITEAFLLKI</sequence>
<dbReference type="eggNOG" id="ENOG502R52F">
    <property type="taxonomic scope" value="Eukaryota"/>
</dbReference>
<dbReference type="Pfam" id="PF00112">
    <property type="entry name" value="Peptidase_C1"/>
    <property type="match status" value="1"/>
</dbReference>
<dbReference type="SUPFAM" id="SSF54001">
    <property type="entry name" value="Cysteine proteinases"/>
    <property type="match status" value="1"/>
</dbReference>
<accession>A0A0D9VN99</accession>
<dbReference type="Proteomes" id="UP000032180">
    <property type="component" value="Chromosome 3"/>
</dbReference>
<name>A0A0D9VN99_9ORYZ</name>
<feature type="domain" description="DNA-directed RNA polymerase II subunit RPB9-like zinc ribbon" evidence="2">
    <location>
        <begin position="40"/>
        <end position="70"/>
    </location>
</feature>
<dbReference type="EnsemblPlants" id="LPERR03G00220.2">
    <property type="protein sequence ID" value="LPERR03G00220.2"/>
    <property type="gene ID" value="LPERR03G00220"/>
</dbReference>
<dbReference type="AlphaFoldDB" id="A0A0D9VN99"/>
<reference evidence="3" key="3">
    <citation type="submission" date="2015-04" db="UniProtKB">
        <authorList>
            <consortium name="EnsemblPlants"/>
        </authorList>
    </citation>
    <scope>IDENTIFICATION</scope>
</reference>
<dbReference type="Gramene" id="LPERR03G00220.1">
    <property type="protein sequence ID" value="LPERR03G00220.1"/>
    <property type="gene ID" value="LPERR03G00220"/>
</dbReference>
<organism evidence="3 4">
    <name type="scientific">Leersia perrieri</name>
    <dbReference type="NCBI Taxonomy" id="77586"/>
    <lineage>
        <taxon>Eukaryota</taxon>
        <taxon>Viridiplantae</taxon>
        <taxon>Streptophyta</taxon>
        <taxon>Embryophyta</taxon>
        <taxon>Tracheophyta</taxon>
        <taxon>Spermatophyta</taxon>
        <taxon>Magnoliopsida</taxon>
        <taxon>Liliopsida</taxon>
        <taxon>Poales</taxon>
        <taxon>Poaceae</taxon>
        <taxon>BOP clade</taxon>
        <taxon>Oryzoideae</taxon>
        <taxon>Oryzeae</taxon>
        <taxon>Oryzinae</taxon>
        <taxon>Leersia</taxon>
    </lineage>
</organism>
<dbReference type="EnsemblPlants" id="LPERR03G00220.1">
    <property type="protein sequence ID" value="LPERR03G00220.1"/>
    <property type="gene ID" value="LPERR03G00220"/>
</dbReference>